<dbReference type="EC" id="2.7.11.1" evidence="3"/>
<proteinExistence type="predicted"/>
<dbReference type="RefSeq" id="WP_419187984.1">
    <property type="nucleotide sequence ID" value="NZ_CP036272.1"/>
</dbReference>
<name>A0A517SPB3_9BACT</name>
<dbReference type="GO" id="GO:0120147">
    <property type="term" value="F:formylglycine-generating oxidase activity"/>
    <property type="evidence" value="ECO:0007669"/>
    <property type="project" value="TreeGrafter"/>
</dbReference>
<dbReference type="EMBL" id="CP036272">
    <property type="protein sequence ID" value="QDT57961.1"/>
    <property type="molecule type" value="Genomic_DNA"/>
</dbReference>
<dbReference type="Proteomes" id="UP000315003">
    <property type="component" value="Chromosome"/>
</dbReference>
<keyword evidence="3" id="KW-0418">Kinase</keyword>
<feature type="domain" description="Sulfatase-modifying factor enzyme-like" evidence="2">
    <location>
        <begin position="76"/>
        <end position="327"/>
    </location>
</feature>
<dbReference type="Pfam" id="PF03781">
    <property type="entry name" value="FGE-sulfatase"/>
    <property type="match status" value="1"/>
</dbReference>
<evidence type="ECO:0000259" key="2">
    <source>
        <dbReference type="Pfam" id="PF03781"/>
    </source>
</evidence>
<protein>
    <submittedName>
        <fullName evidence="3">Serine/threonine-protein kinase pkn1</fullName>
        <ecNumber evidence="3">2.7.11.1</ecNumber>
    </submittedName>
</protein>
<keyword evidence="4" id="KW-1185">Reference proteome</keyword>
<dbReference type="AlphaFoldDB" id="A0A517SPB3"/>
<dbReference type="SUPFAM" id="SSF56436">
    <property type="entry name" value="C-type lectin-like"/>
    <property type="match status" value="1"/>
</dbReference>
<dbReference type="InterPro" id="IPR005532">
    <property type="entry name" value="SUMF_dom"/>
</dbReference>
<dbReference type="PANTHER" id="PTHR23150:SF19">
    <property type="entry name" value="FORMYLGLYCINE-GENERATING ENZYME"/>
    <property type="match status" value="1"/>
</dbReference>
<organism evidence="3 4">
    <name type="scientific">Stieleria bergensis</name>
    <dbReference type="NCBI Taxonomy" id="2528025"/>
    <lineage>
        <taxon>Bacteria</taxon>
        <taxon>Pseudomonadati</taxon>
        <taxon>Planctomycetota</taxon>
        <taxon>Planctomycetia</taxon>
        <taxon>Pirellulales</taxon>
        <taxon>Pirellulaceae</taxon>
        <taxon>Stieleria</taxon>
    </lineage>
</organism>
<dbReference type="InterPro" id="IPR051043">
    <property type="entry name" value="Sulfatase_Mod_Factor_Kinase"/>
</dbReference>
<keyword evidence="3" id="KW-0808">Transferase</keyword>
<dbReference type="Gene3D" id="3.90.1580.10">
    <property type="entry name" value="paralog of FGE (formylglycine-generating enzyme)"/>
    <property type="match status" value="1"/>
</dbReference>
<evidence type="ECO:0000313" key="4">
    <source>
        <dbReference type="Proteomes" id="UP000315003"/>
    </source>
</evidence>
<sequence length="355" mass="39524">MTLTSILTSPFRLFRPSAPKPAPEPEFAVPVLDFPEAPADIRQLIRLRRYAGIVRPRDGVPFDGESMRFAWKAIEHDMALVPAGSVSMVAEYATTTDKGFALLPHAIGPTPVESVYIDRWCVTNADYKHFITDGGYENPNFWPEQIVPTLSQFRDQTRHPGPAYWCDGQPAAGTESHPVVGICWYEANAYAQWAGKRMPTSAEWQRAAVWENTNAETGREPRYPWGDSFDPQYANIWSSQRHGTASVQEFLEGNTTSGVRQLIGNVWEWVNTQYVLAATDNVQVLSNEPMAEIRGGAFDSYFHTHTTAQARSAMPLMTRVTNLGFRCCLPATGLTPPAPQRPTDNPTEPPSTHDA</sequence>
<dbReference type="PANTHER" id="PTHR23150">
    <property type="entry name" value="SULFATASE MODIFYING FACTOR 1, 2"/>
    <property type="match status" value="1"/>
</dbReference>
<evidence type="ECO:0000313" key="3">
    <source>
        <dbReference type="EMBL" id="QDT57961.1"/>
    </source>
</evidence>
<accession>A0A517SPB3</accession>
<feature type="region of interest" description="Disordered" evidence="1">
    <location>
        <begin position="333"/>
        <end position="355"/>
    </location>
</feature>
<dbReference type="GO" id="GO:0004674">
    <property type="term" value="F:protein serine/threonine kinase activity"/>
    <property type="evidence" value="ECO:0007669"/>
    <property type="project" value="UniProtKB-EC"/>
</dbReference>
<reference evidence="3 4" key="1">
    <citation type="submission" date="2019-02" db="EMBL/GenBank/DDBJ databases">
        <title>Deep-cultivation of Planctomycetes and their phenomic and genomic characterization uncovers novel biology.</title>
        <authorList>
            <person name="Wiegand S."/>
            <person name="Jogler M."/>
            <person name="Boedeker C."/>
            <person name="Pinto D."/>
            <person name="Vollmers J."/>
            <person name="Rivas-Marin E."/>
            <person name="Kohn T."/>
            <person name="Peeters S.H."/>
            <person name="Heuer A."/>
            <person name="Rast P."/>
            <person name="Oberbeckmann S."/>
            <person name="Bunk B."/>
            <person name="Jeske O."/>
            <person name="Meyerdierks A."/>
            <person name="Storesund J.E."/>
            <person name="Kallscheuer N."/>
            <person name="Luecker S."/>
            <person name="Lage O.M."/>
            <person name="Pohl T."/>
            <person name="Merkel B.J."/>
            <person name="Hornburger P."/>
            <person name="Mueller R.-W."/>
            <person name="Bruemmer F."/>
            <person name="Labrenz M."/>
            <person name="Spormann A.M."/>
            <person name="Op den Camp H."/>
            <person name="Overmann J."/>
            <person name="Amann R."/>
            <person name="Jetten M.S.M."/>
            <person name="Mascher T."/>
            <person name="Medema M.H."/>
            <person name="Devos D.P."/>
            <person name="Kaster A.-K."/>
            <person name="Ovreas L."/>
            <person name="Rohde M."/>
            <person name="Galperin M.Y."/>
            <person name="Jogler C."/>
        </authorList>
    </citation>
    <scope>NUCLEOTIDE SEQUENCE [LARGE SCALE GENOMIC DNA]</scope>
    <source>
        <strain evidence="3 4">SV_7m_r</strain>
    </source>
</reference>
<gene>
    <name evidence="3" type="primary">pkn1_1</name>
    <name evidence="3" type="ORF">SV7mr_04490</name>
</gene>
<evidence type="ECO:0000256" key="1">
    <source>
        <dbReference type="SAM" id="MobiDB-lite"/>
    </source>
</evidence>
<dbReference type="InterPro" id="IPR016187">
    <property type="entry name" value="CTDL_fold"/>
</dbReference>
<dbReference type="InterPro" id="IPR042095">
    <property type="entry name" value="SUMF_sf"/>
</dbReference>